<keyword evidence="11" id="KW-0966">Cell projection</keyword>
<dbReference type="AlphaFoldDB" id="T1GV93"/>
<dbReference type="EMBL" id="CAQQ02060829">
    <property type="status" value="NOT_ANNOTATED_CDS"/>
    <property type="molecule type" value="Genomic_DNA"/>
</dbReference>
<protein>
    <submittedName>
        <fullName evidence="12">Uncharacterized protein</fullName>
    </submittedName>
</protein>
<evidence type="ECO:0000256" key="1">
    <source>
        <dbReference type="ARBA" id="ARBA00004430"/>
    </source>
</evidence>
<dbReference type="GO" id="GO:0036157">
    <property type="term" value="C:outer dynein arm"/>
    <property type="evidence" value="ECO:0007669"/>
    <property type="project" value="TreeGrafter"/>
</dbReference>
<evidence type="ECO:0000313" key="13">
    <source>
        <dbReference type="Proteomes" id="UP000015102"/>
    </source>
</evidence>
<evidence type="ECO:0000256" key="9">
    <source>
        <dbReference type="ARBA" id="ARBA00023175"/>
    </source>
</evidence>
<evidence type="ECO:0000256" key="8">
    <source>
        <dbReference type="ARBA" id="ARBA00023069"/>
    </source>
</evidence>
<proteinExistence type="inferred from homology"/>
<keyword evidence="8" id="KW-0969">Cilium</keyword>
<dbReference type="Proteomes" id="UP000015102">
    <property type="component" value="Unassembled WGS sequence"/>
</dbReference>
<accession>T1GV93</accession>
<keyword evidence="3" id="KW-0963">Cytoplasm</keyword>
<dbReference type="GO" id="GO:0003341">
    <property type="term" value="P:cilium movement"/>
    <property type="evidence" value="ECO:0007669"/>
    <property type="project" value="TreeGrafter"/>
</dbReference>
<keyword evidence="10" id="KW-0206">Cytoskeleton</keyword>
<evidence type="ECO:0000256" key="4">
    <source>
        <dbReference type="ARBA" id="ARBA00022574"/>
    </source>
</evidence>
<dbReference type="GO" id="GO:0005874">
    <property type="term" value="C:microtubule"/>
    <property type="evidence" value="ECO:0007669"/>
    <property type="project" value="UniProtKB-KW"/>
</dbReference>
<dbReference type="PANTHER" id="PTHR12442">
    <property type="entry name" value="DYNEIN INTERMEDIATE CHAIN"/>
    <property type="match status" value="1"/>
</dbReference>
<sequence length="299" mass="34624">MFHYEGGWPKDINFLDEEQTLRHRKKIERDDIWGQKVILLTKPAMKAIHQNSAVNVYEEYFEDMEILELRSSFEARLLNVYHDLLYDEKRVVGSLQWCSHPKTHILSVLWNTIFPPISSPMDVKKFDFYIWDADNPLKPINIFHSPYAVHQALYCPKDPEIIAGCMRSGMVGLWDTRVPGGNPFAVSPLEASHTDVASCICWVHSKTNMEFYSGSIDGTVKYWDGRNLNHVMQEFFIDPVRTDEQDSKRSMGATVLEFEYTIPVKYNIATEHGMFFVGNRKGLTPLETFTAIYRKMIGL</sequence>
<dbReference type="InterPro" id="IPR050687">
    <property type="entry name" value="Dynein_IC"/>
</dbReference>
<dbReference type="SMART" id="SM00320">
    <property type="entry name" value="WD40"/>
    <property type="match status" value="2"/>
</dbReference>
<dbReference type="GO" id="GO:0045503">
    <property type="term" value="F:dynein light chain binding"/>
    <property type="evidence" value="ECO:0007669"/>
    <property type="project" value="TreeGrafter"/>
</dbReference>
<dbReference type="EnsemblMetazoa" id="MESCA007683-RA">
    <property type="protein sequence ID" value="MESCA007683-PA"/>
    <property type="gene ID" value="MESCA007683"/>
</dbReference>
<comment type="subcellular location">
    <subcellularLocation>
        <location evidence="1">Cytoplasm</location>
        <location evidence="1">Cytoskeleton</location>
        <location evidence="1">Cilium axoneme</location>
    </subcellularLocation>
</comment>
<name>T1GV93_MEGSC</name>
<dbReference type="HOGENOM" id="CLU_931506_0_0_1"/>
<dbReference type="InterPro" id="IPR036322">
    <property type="entry name" value="WD40_repeat_dom_sf"/>
</dbReference>
<keyword evidence="9" id="KW-0505">Motor protein</keyword>
<dbReference type="STRING" id="36166.T1GV93"/>
<evidence type="ECO:0000256" key="7">
    <source>
        <dbReference type="ARBA" id="ARBA00023017"/>
    </source>
</evidence>
<dbReference type="SUPFAM" id="SSF50978">
    <property type="entry name" value="WD40 repeat-like"/>
    <property type="match status" value="1"/>
</dbReference>
<dbReference type="PANTHER" id="PTHR12442:SF7">
    <property type="entry name" value="DYNEIN AXONEMAL INTERMEDIATE CHAIN 2"/>
    <property type="match status" value="1"/>
</dbReference>
<evidence type="ECO:0000256" key="3">
    <source>
        <dbReference type="ARBA" id="ARBA00022490"/>
    </source>
</evidence>
<keyword evidence="6" id="KW-0677">Repeat</keyword>
<evidence type="ECO:0000256" key="6">
    <source>
        <dbReference type="ARBA" id="ARBA00022737"/>
    </source>
</evidence>
<evidence type="ECO:0000256" key="11">
    <source>
        <dbReference type="ARBA" id="ARBA00023273"/>
    </source>
</evidence>
<dbReference type="GO" id="GO:0036158">
    <property type="term" value="P:outer dynein arm assembly"/>
    <property type="evidence" value="ECO:0007669"/>
    <property type="project" value="TreeGrafter"/>
</dbReference>
<keyword evidence="13" id="KW-1185">Reference proteome</keyword>
<dbReference type="Gene3D" id="2.130.10.10">
    <property type="entry name" value="YVTN repeat-like/Quinoprotein amine dehydrogenase"/>
    <property type="match status" value="1"/>
</dbReference>
<reference evidence="12" key="2">
    <citation type="submission" date="2015-06" db="UniProtKB">
        <authorList>
            <consortium name="EnsemblMetazoa"/>
        </authorList>
    </citation>
    <scope>IDENTIFICATION</scope>
</reference>
<dbReference type="InterPro" id="IPR001680">
    <property type="entry name" value="WD40_rpt"/>
</dbReference>
<evidence type="ECO:0000256" key="5">
    <source>
        <dbReference type="ARBA" id="ARBA00022701"/>
    </source>
</evidence>
<organism evidence="12 13">
    <name type="scientific">Megaselia scalaris</name>
    <name type="common">Humpbacked fly</name>
    <name type="synonym">Phora scalaris</name>
    <dbReference type="NCBI Taxonomy" id="36166"/>
    <lineage>
        <taxon>Eukaryota</taxon>
        <taxon>Metazoa</taxon>
        <taxon>Ecdysozoa</taxon>
        <taxon>Arthropoda</taxon>
        <taxon>Hexapoda</taxon>
        <taxon>Insecta</taxon>
        <taxon>Pterygota</taxon>
        <taxon>Neoptera</taxon>
        <taxon>Endopterygota</taxon>
        <taxon>Diptera</taxon>
        <taxon>Brachycera</taxon>
        <taxon>Muscomorpha</taxon>
        <taxon>Platypezoidea</taxon>
        <taxon>Phoridae</taxon>
        <taxon>Megaseliini</taxon>
        <taxon>Megaselia</taxon>
    </lineage>
</organism>
<comment type="similarity">
    <text evidence="2">Belongs to the dynein intermediate chain family.</text>
</comment>
<keyword evidence="5" id="KW-0493">Microtubule</keyword>
<evidence type="ECO:0000256" key="2">
    <source>
        <dbReference type="ARBA" id="ARBA00011059"/>
    </source>
</evidence>
<dbReference type="GO" id="GO:0045504">
    <property type="term" value="F:dynein heavy chain binding"/>
    <property type="evidence" value="ECO:0007669"/>
    <property type="project" value="TreeGrafter"/>
</dbReference>
<evidence type="ECO:0000256" key="10">
    <source>
        <dbReference type="ARBA" id="ARBA00023212"/>
    </source>
</evidence>
<keyword evidence="4" id="KW-0853">WD repeat</keyword>
<dbReference type="InterPro" id="IPR015943">
    <property type="entry name" value="WD40/YVTN_repeat-like_dom_sf"/>
</dbReference>
<evidence type="ECO:0000313" key="12">
    <source>
        <dbReference type="EnsemblMetazoa" id="MESCA007683-PA"/>
    </source>
</evidence>
<reference evidence="13" key="1">
    <citation type="submission" date="2013-02" db="EMBL/GenBank/DDBJ databases">
        <authorList>
            <person name="Hughes D."/>
        </authorList>
    </citation>
    <scope>NUCLEOTIDE SEQUENCE</scope>
    <source>
        <strain>Durham</strain>
        <strain evidence="13">NC isolate 2 -- Noor lab</strain>
    </source>
</reference>
<keyword evidence="7" id="KW-0243">Dynein</keyword>